<evidence type="ECO:0000256" key="1">
    <source>
        <dbReference type="SAM" id="MobiDB-lite"/>
    </source>
</evidence>
<sequence length="76" mass="8404">MENHVEDNEASQSTLNRESGEASTDQPLPPPPAMSMSQQSLEGFTDGCEVCMAEAWWRMAAYQNTLFQHQAAQASK</sequence>
<protein>
    <submittedName>
        <fullName evidence="2">Uncharacterized protein</fullName>
    </submittedName>
</protein>
<evidence type="ECO:0000313" key="3">
    <source>
        <dbReference type="Proteomes" id="UP001201812"/>
    </source>
</evidence>
<feature type="compositionally biased region" description="Polar residues" evidence="1">
    <location>
        <begin position="10"/>
        <end position="25"/>
    </location>
</feature>
<dbReference type="Proteomes" id="UP001201812">
    <property type="component" value="Unassembled WGS sequence"/>
</dbReference>
<accession>A0AAD4MK96</accession>
<keyword evidence="3" id="KW-1185">Reference proteome</keyword>
<organism evidence="2 3">
    <name type="scientific">Ditylenchus destructor</name>
    <dbReference type="NCBI Taxonomy" id="166010"/>
    <lineage>
        <taxon>Eukaryota</taxon>
        <taxon>Metazoa</taxon>
        <taxon>Ecdysozoa</taxon>
        <taxon>Nematoda</taxon>
        <taxon>Chromadorea</taxon>
        <taxon>Rhabditida</taxon>
        <taxon>Tylenchina</taxon>
        <taxon>Tylenchomorpha</taxon>
        <taxon>Sphaerularioidea</taxon>
        <taxon>Anguinidae</taxon>
        <taxon>Anguininae</taxon>
        <taxon>Ditylenchus</taxon>
    </lineage>
</organism>
<dbReference type="EMBL" id="JAKKPZ010000315">
    <property type="protein sequence ID" value="KAI1696653.1"/>
    <property type="molecule type" value="Genomic_DNA"/>
</dbReference>
<feature type="region of interest" description="Disordered" evidence="1">
    <location>
        <begin position="1"/>
        <end position="41"/>
    </location>
</feature>
<comment type="caution">
    <text evidence="2">The sequence shown here is derived from an EMBL/GenBank/DDBJ whole genome shotgun (WGS) entry which is preliminary data.</text>
</comment>
<evidence type="ECO:0000313" key="2">
    <source>
        <dbReference type="EMBL" id="KAI1696653.1"/>
    </source>
</evidence>
<proteinExistence type="predicted"/>
<reference evidence="2" key="1">
    <citation type="submission" date="2022-01" db="EMBL/GenBank/DDBJ databases">
        <title>Genome Sequence Resource for Two Populations of Ditylenchus destructor, the Migratory Endoparasitic Phytonematode.</title>
        <authorList>
            <person name="Zhang H."/>
            <person name="Lin R."/>
            <person name="Xie B."/>
        </authorList>
    </citation>
    <scope>NUCLEOTIDE SEQUENCE</scope>
    <source>
        <strain evidence="2">BazhouSP</strain>
    </source>
</reference>
<gene>
    <name evidence="2" type="ORF">DdX_18942</name>
</gene>
<name>A0AAD4MK96_9BILA</name>
<dbReference type="AlphaFoldDB" id="A0AAD4MK96"/>